<dbReference type="OrthoDB" id="422574at2759"/>
<dbReference type="GO" id="GO:0004364">
    <property type="term" value="F:glutathione transferase activity"/>
    <property type="evidence" value="ECO:0007669"/>
    <property type="project" value="UniProtKB-UniRule"/>
</dbReference>
<dbReference type="GO" id="GO:0009407">
    <property type="term" value="P:toxin catabolic process"/>
    <property type="evidence" value="ECO:0007669"/>
    <property type="project" value="UniProtKB-ARBA"/>
</dbReference>
<dbReference type="InterPro" id="IPR045073">
    <property type="entry name" value="Omega/Tau-like"/>
</dbReference>
<accession>A0A8T0MLH7</accession>
<dbReference type="PANTHER" id="PTHR11260:SF615">
    <property type="entry name" value="GLUTATHIONE S-TRANSFERASE U17"/>
    <property type="match status" value="1"/>
</dbReference>
<feature type="domain" description="GST C-terminal" evidence="5">
    <location>
        <begin position="104"/>
        <end position="236"/>
    </location>
</feature>
<dbReference type="SFLD" id="SFLDG00358">
    <property type="entry name" value="Main_(cytGST)"/>
    <property type="match status" value="1"/>
</dbReference>
<keyword evidence="7" id="KW-1185">Reference proteome</keyword>
<dbReference type="SUPFAM" id="SSF52833">
    <property type="entry name" value="Thioredoxin-like"/>
    <property type="match status" value="1"/>
</dbReference>
<dbReference type="FunFam" id="1.20.1050.10:FF:000016">
    <property type="entry name" value="Glutathione S-transferase U9"/>
    <property type="match status" value="1"/>
</dbReference>
<comment type="catalytic activity">
    <reaction evidence="2 3">
        <text>RX + glutathione = an S-substituted glutathione + a halide anion + H(+)</text>
        <dbReference type="Rhea" id="RHEA:16437"/>
        <dbReference type="ChEBI" id="CHEBI:15378"/>
        <dbReference type="ChEBI" id="CHEBI:16042"/>
        <dbReference type="ChEBI" id="CHEBI:17792"/>
        <dbReference type="ChEBI" id="CHEBI:57925"/>
        <dbReference type="ChEBI" id="CHEBI:90779"/>
        <dbReference type="EC" id="2.5.1.18"/>
    </reaction>
</comment>
<dbReference type="InterPro" id="IPR036249">
    <property type="entry name" value="Thioredoxin-like_sf"/>
</dbReference>
<evidence type="ECO:0000313" key="6">
    <source>
        <dbReference type="EMBL" id="KAG2538120.1"/>
    </source>
</evidence>
<dbReference type="PANTHER" id="PTHR11260">
    <property type="entry name" value="GLUTATHIONE S-TRANSFERASE, GST, SUPERFAMILY, GST DOMAIN CONTAINING"/>
    <property type="match status" value="1"/>
</dbReference>
<evidence type="ECO:0000313" key="7">
    <source>
        <dbReference type="Proteomes" id="UP000823388"/>
    </source>
</evidence>
<dbReference type="SFLD" id="SFLDS00019">
    <property type="entry name" value="Glutathione_Transferase_(cytos"/>
    <property type="match status" value="1"/>
</dbReference>
<dbReference type="InterPro" id="IPR045074">
    <property type="entry name" value="GST_C_Tau"/>
</dbReference>
<evidence type="ECO:0000259" key="5">
    <source>
        <dbReference type="PROSITE" id="PS50405"/>
    </source>
</evidence>
<dbReference type="Gene3D" id="3.40.30.10">
    <property type="entry name" value="Glutaredoxin"/>
    <property type="match status" value="1"/>
</dbReference>
<dbReference type="GO" id="GO:0006749">
    <property type="term" value="P:glutathione metabolic process"/>
    <property type="evidence" value="ECO:0007669"/>
    <property type="project" value="InterPro"/>
</dbReference>
<dbReference type="PROSITE" id="PS50404">
    <property type="entry name" value="GST_NTER"/>
    <property type="match status" value="1"/>
</dbReference>
<dbReference type="SUPFAM" id="SSF47616">
    <property type="entry name" value="GST C-terminal domain-like"/>
    <property type="match status" value="1"/>
</dbReference>
<comment type="caution">
    <text evidence="6">The sequence shown here is derived from an EMBL/GenBank/DDBJ whole genome shotgun (WGS) entry which is preliminary data.</text>
</comment>
<proteinExistence type="inferred from homology"/>
<dbReference type="EC" id="2.5.1.18" evidence="3"/>
<dbReference type="Pfam" id="PF13410">
    <property type="entry name" value="GST_C_2"/>
    <property type="match status" value="1"/>
</dbReference>
<protein>
    <recommendedName>
        <fullName evidence="3">Glutathione S-transferase</fullName>
        <ecNumber evidence="3">2.5.1.18</ecNumber>
    </recommendedName>
</protein>
<dbReference type="InterPro" id="IPR010987">
    <property type="entry name" value="Glutathione-S-Trfase_C-like"/>
</dbReference>
<dbReference type="GO" id="GO:0005829">
    <property type="term" value="C:cytosol"/>
    <property type="evidence" value="ECO:0007669"/>
    <property type="project" value="UniProtKB-SubCell"/>
</dbReference>
<keyword evidence="1 3" id="KW-0808">Transferase</keyword>
<dbReference type="Gene3D" id="1.20.1050.10">
    <property type="match status" value="1"/>
</dbReference>
<evidence type="ECO:0000259" key="4">
    <source>
        <dbReference type="PROSITE" id="PS50404"/>
    </source>
</evidence>
<organism evidence="6 7">
    <name type="scientific">Panicum virgatum</name>
    <name type="common">Blackwell switchgrass</name>
    <dbReference type="NCBI Taxonomy" id="38727"/>
    <lineage>
        <taxon>Eukaryota</taxon>
        <taxon>Viridiplantae</taxon>
        <taxon>Streptophyta</taxon>
        <taxon>Embryophyta</taxon>
        <taxon>Tracheophyta</taxon>
        <taxon>Spermatophyta</taxon>
        <taxon>Magnoliopsida</taxon>
        <taxon>Liliopsida</taxon>
        <taxon>Poales</taxon>
        <taxon>Poaceae</taxon>
        <taxon>PACMAD clade</taxon>
        <taxon>Panicoideae</taxon>
        <taxon>Panicodae</taxon>
        <taxon>Paniceae</taxon>
        <taxon>Panicinae</taxon>
        <taxon>Panicum</taxon>
        <taxon>Panicum sect. Hiantes</taxon>
    </lineage>
</organism>
<dbReference type="SFLD" id="SFLDG01152">
    <property type="entry name" value="Main.3:_Omega-_and_Tau-like"/>
    <property type="match status" value="1"/>
</dbReference>
<evidence type="ECO:0000256" key="1">
    <source>
        <dbReference type="ARBA" id="ARBA00022679"/>
    </source>
</evidence>
<sequence length="249" mass="26559">MTAGTAAAVRVLGGEVSPFTARARLALELRGVAHELLDEPLGPAKSARLLAANPVYGKIPVLLLPDGRAICESAVIVQYVEDVARATSCGGGADGEDCPLLPEDPYERAMHRFWTAYIDDKFWPALDAVSLGPTPAARAQAAADTRAALRLLEEAFRDRSGGAAFFSGRDAAPGLLDLALGCFLPALRACERLHGLSLIDASATPLLDGWSRRFAAHPAARRVLPDTDKVLRFTRFLQAKFGVDIDVSK</sequence>
<dbReference type="InterPro" id="IPR036282">
    <property type="entry name" value="Glutathione-S-Trfase_C_sf"/>
</dbReference>
<dbReference type="InterPro" id="IPR040079">
    <property type="entry name" value="Glutathione_S-Trfase"/>
</dbReference>
<comment type="function">
    <text evidence="3">Is involved in the conjugation of reduced glutathione to a wide number of exogenous and endogenous hydrophobic electrophiles.</text>
</comment>
<dbReference type="InterPro" id="IPR004045">
    <property type="entry name" value="Glutathione_S-Trfase_N"/>
</dbReference>
<evidence type="ECO:0000256" key="2">
    <source>
        <dbReference type="ARBA" id="ARBA00047960"/>
    </source>
</evidence>
<name>A0A8T0MLH7_PANVG</name>
<dbReference type="Pfam" id="PF13409">
    <property type="entry name" value="GST_N_2"/>
    <property type="match status" value="1"/>
</dbReference>
<comment type="similarity">
    <text evidence="3">Belongs to the GST superfamily.</text>
</comment>
<evidence type="ECO:0000256" key="3">
    <source>
        <dbReference type="RuleBase" id="RU369102"/>
    </source>
</evidence>
<dbReference type="CDD" id="cd03058">
    <property type="entry name" value="GST_N_Tau"/>
    <property type="match status" value="1"/>
</dbReference>
<dbReference type="CDD" id="cd03185">
    <property type="entry name" value="GST_C_Tau"/>
    <property type="match status" value="1"/>
</dbReference>
<dbReference type="Proteomes" id="UP000823388">
    <property type="component" value="Chromosome 9N"/>
</dbReference>
<gene>
    <name evidence="6" type="ORF">PVAP13_9NG384573</name>
</gene>
<feature type="domain" description="GST N-terminal" evidence="4">
    <location>
        <begin position="7"/>
        <end position="88"/>
    </location>
</feature>
<dbReference type="AlphaFoldDB" id="A0A8T0MLH7"/>
<dbReference type="PROSITE" id="PS50405">
    <property type="entry name" value="GST_CTER"/>
    <property type="match status" value="1"/>
</dbReference>
<keyword evidence="3" id="KW-0963">Cytoplasm</keyword>
<comment type="subcellular location">
    <subcellularLocation>
        <location evidence="3">Cytoplasm</location>
        <location evidence="3">Cytosol</location>
    </subcellularLocation>
</comment>
<reference evidence="6" key="1">
    <citation type="submission" date="2020-05" db="EMBL/GenBank/DDBJ databases">
        <title>WGS assembly of Panicum virgatum.</title>
        <authorList>
            <person name="Lovell J.T."/>
            <person name="Jenkins J."/>
            <person name="Shu S."/>
            <person name="Juenger T.E."/>
            <person name="Schmutz J."/>
        </authorList>
    </citation>
    <scope>NUCLEOTIDE SEQUENCE</scope>
    <source>
        <strain evidence="6">AP13</strain>
    </source>
</reference>
<dbReference type="EMBL" id="CM029054">
    <property type="protein sequence ID" value="KAG2538120.1"/>
    <property type="molecule type" value="Genomic_DNA"/>
</dbReference>